<name>A0A7W4VL45_9HYPH</name>
<keyword evidence="1" id="KW-0472">Membrane</keyword>
<evidence type="ECO:0000256" key="1">
    <source>
        <dbReference type="SAM" id="Phobius"/>
    </source>
</evidence>
<proteinExistence type="predicted"/>
<keyword evidence="1" id="KW-1133">Transmembrane helix</keyword>
<dbReference type="AlphaFoldDB" id="A0A7W4VL45"/>
<gene>
    <name evidence="2" type="ORF">FHR70_002252</name>
</gene>
<dbReference type="EMBL" id="JACHWB010000002">
    <property type="protein sequence ID" value="MBB3019198.1"/>
    <property type="molecule type" value="Genomic_DNA"/>
</dbReference>
<evidence type="ECO:0000313" key="3">
    <source>
        <dbReference type="Proteomes" id="UP000532010"/>
    </source>
</evidence>
<evidence type="ECO:0000313" key="2">
    <source>
        <dbReference type="EMBL" id="MBB3019198.1"/>
    </source>
</evidence>
<protein>
    <submittedName>
        <fullName evidence="2">Uncharacterized protein</fullName>
    </submittedName>
</protein>
<dbReference type="PROSITE" id="PS51257">
    <property type="entry name" value="PROKAR_LIPOPROTEIN"/>
    <property type="match status" value="1"/>
</dbReference>
<organism evidence="2 3">
    <name type="scientific">Microvirga lupini</name>
    <dbReference type="NCBI Taxonomy" id="420324"/>
    <lineage>
        <taxon>Bacteria</taxon>
        <taxon>Pseudomonadati</taxon>
        <taxon>Pseudomonadota</taxon>
        <taxon>Alphaproteobacteria</taxon>
        <taxon>Hyphomicrobiales</taxon>
        <taxon>Methylobacteriaceae</taxon>
        <taxon>Microvirga</taxon>
    </lineage>
</organism>
<accession>A0A7W4VL45</accession>
<dbReference type="Proteomes" id="UP000532010">
    <property type="component" value="Unassembled WGS sequence"/>
</dbReference>
<feature type="transmembrane region" description="Helical" evidence="1">
    <location>
        <begin position="13"/>
        <end position="34"/>
    </location>
</feature>
<sequence>MDRSGKRHPANDALAYLMNLIGLAFSISCLWVVASAAKM</sequence>
<comment type="caution">
    <text evidence="2">The sequence shown here is derived from an EMBL/GenBank/DDBJ whole genome shotgun (WGS) entry which is preliminary data.</text>
</comment>
<reference evidence="2 3" key="1">
    <citation type="submission" date="2020-08" db="EMBL/GenBank/DDBJ databases">
        <title>The Agave Microbiome: Exploring the role of microbial communities in plant adaptations to desert environments.</title>
        <authorList>
            <person name="Partida-Martinez L.P."/>
        </authorList>
    </citation>
    <scope>NUCLEOTIDE SEQUENCE [LARGE SCALE GENOMIC DNA]</scope>
    <source>
        <strain evidence="2 3">AT3.9</strain>
    </source>
</reference>
<keyword evidence="3" id="KW-1185">Reference proteome</keyword>
<keyword evidence="1" id="KW-0812">Transmembrane</keyword>